<reference evidence="8 9" key="1">
    <citation type="submission" date="2013-04" db="EMBL/GenBank/DDBJ databases">
        <title>Shimia sp. 22II-S11-Z10 Genome Sequencing.</title>
        <authorList>
            <person name="Lai Q."/>
            <person name="Li G."/>
            <person name="Shao Z."/>
        </authorList>
    </citation>
    <scope>NUCLEOTIDE SEQUENCE [LARGE SCALE GENOMIC DNA]</scope>
    <source>
        <strain evidence="9">22II-S11-Z10</strain>
    </source>
</reference>
<dbReference type="GO" id="GO:0016020">
    <property type="term" value="C:membrane"/>
    <property type="evidence" value="ECO:0007669"/>
    <property type="project" value="InterPro"/>
</dbReference>
<keyword evidence="5" id="KW-0564">Palmitate</keyword>
<name>A0A058ZK68_9RHOB</name>
<evidence type="ECO:0008006" key="10">
    <source>
        <dbReference type="Google" id="ProtNLM"/>
    </source>
</evidence>
<keyword evidence="3 7" id="KW-0732">Signal</keyword>
<feature type="chain" id="PRO_5001566563" description="Entericidin EcnAB" evidence="7">
    <location>
        <begin position="18"/>
        <end position="41"/>
    </location>
</feature>
<evidence type="ECO:0000313" key="8">
    <source>
        <dbReference type="EMBL" id="KCV81605.1"/>
    </source>
</evidence>
<dbReference type="RefSeq" id="WP_035251736.1">
    <property type="nucleotide sequence ID" value="NZ_AQQY01000007.1"/>
</dbReference>
<keyword evidence="4" id="KW-0472">Membrane</keyword>
<protein>
    <recommendedName>
        <fullName evidence="10">Entericidin EcnAB</fullName>
    </recommendedName>
</protein>
<dbReference type="PATRIC" id="fig|1461693.3.peg.2403"/>
<comment type="similarity">
    <text evidence="1">Belongs to the EcnA/EcnB lipoprotein family.</text>
</comment>
<organism evidence="8 9">
    <name type="scientific">Actibacterium atlanticum</name>
    <dbReference type="NCBI Taxonomy" id="1461693"/>
    <lineage>
        <taxon>Bacteria</taxon>
        <taxon>Pseudomonadati</taxon>
        <taxon>Pseudomonadota</taxon>
        <taxon>Alphaproteobacteria</taxon>
        <taxon>Rhodobacterales</taxon>
        <taxon>Roseobacteraceae</taxon>
        <taxon>Actibacterium</taxon>
    </lineage>
</organism>
<dbReference type="EMBL" id="AQQY01000007">
    <property type="protein sequence ID" value="KCV81605.1"/>
    <property type="molecule type" value="Genomic_DNA"/>
</dbReference>
<evidence type="ECO:0000313" key="9">
    <source>
        <dbReference type="Proteomes" id="UP000024836"/>
    </source>
</evidence>
<keyword evidence="9" id="KW-1185">Reference proteome</keyword>
<evidence type="ECO:0000256" key="5">
    <source>
        <dbReference type="ARBA" id="ARBA00023139"/>
    </source>
</evidence>
<evidence type="ECO:0000256" key="3">
    <source>
        <dbReference type="ARBA" id="ARBA00022729"/>
    </source>
</evidence>
<comment type="caution">
    <text evidence="8">The sequence shown here is derived from an EMBL/GenBank/DDBJ whole genome shotgun (WGS) entry which is preliminary data.</text>
</comment>
<dbReference type="Proteomes" id="UP000024836">
    <property type="component" value="Unassembled WGS sequence"/>
</dbReference>
<evidence type="ECO:0000256" key="7">
    <source>
        <dbReference type="SAM" id="SignalP"/>
    </source>
</evidence>
<gene>
    <name evidence="8" type="ORF">ATO10_11852</name>
</gene>
<evidence type="ECO:0000256" key="6">
    <source>
        <dbReference type="ARBA" id="ARBA00023288"/>
    </source>
</evidence>
<proteinExistence type="inferred from homology"/>
<accession>A0A058ZK68</accession>
<dbReference type="AlphaFoldDB" id="A0A058ZK68"/>
<dbReference type="Pfam" id="PF08085">
    <property type="entry name" value="Entericidin"/>
    <property type="match status" value="1"/>
</dbReference>
<keyword evidence="2" id="KW-1003">Cell membrane</keyword>
<keyword evidence="6" id="KW-0449">Lipoprotein</keyword>
<dbReference type="GO" id="GO:0009636">
    <property type="term" value="P:response to toxic substance"/>
    <property type="evidence" value="ECO:0007669"/>
    <property type="project" value="InterPro"/>
</dbReference>
<dbReference type="InterPro" id="IPR012556">
    <property type="entry name" value="Entericidin"/>
</dbReference>
<dbReference type="PROSITE" id="PS51257">
    <property type="entry name" value="PROKAR_LIPOPROTEIN"/>
    <property type="match status" value="1"/>
</dbReference>
<evidence type="ECO:0000256" key="2">
    <source>
        <dbReference type="ARBA" id="ARBA00022475"/>
    </source>
</evidence>
<evidence type="ECO:0000256" key="1">
    <source>
        <dbReference type="ARBA" id="ARBA00010296"/>
    </source>
</evidence>
<sequence>MKRLTLILALTTLAACATIEGAGQDISTAGDAISEAARSAK</sequence>
<feature type="signal peptide" evidence="7">
    <location>
        <begin position="1"/>
        <end position="17"/>
    </location>
</feature>
<evidence type="ECO:0000256" key="4">
    <source>
        <dbReference type="ARBA" id="ARBA00023136"/>
    </source>
</evidence>